<dbReference type="InterPro" id="IPR011049">
    <property type="entry name" value="Serralysin-like_metalloprot_C"/>
</dbReference>
<dbReference type="SUPFAM" id="SSF51120">
    <property type="entry name" value="beta-Roll"/>
    <property type="match status" value="1"/>
</dbReference>
<organism evidence="2 3">
    <name type="scientific">Aduncisulcus paluster</name>
    <dbReference type="NCBI Taxonomy" id="2918883"/>
    <lineage>
        <taxon>Eukaryota</taxon>
        <taxon>Metamonada</taxon>
        <taxon>Carpediemonas-like organisms</taxon>
        <taxon>Aduncisulcus</taxon>
    </lineage>
</organism>
<dbReference type="EMBL" id="BQXS01008772">
    <property type="protein sequence ID" value="GKT30396.1"/>
    <property type="molecule type" value="Genomic_DNA"/>
</dbReference>
<keyword evidence="3" id="KW-1185">Reference proteome</keyword>
<dbReference type="PROSITE" id="PS00330">
    <property type="entry name" value="HEMOLYSIN_CALCIUM"/>
    <property type="match status" value="2"/>
</dbReference>
<evidence type="ECO:0000256" key="1">
    <source>
        <dbReference type="SAM" id="MobiDB-lite"/>
    </source>
</evidence>
<evidence type="ECO:0000313" key="2">
    <source>
        <dbReference type="EMBL" id="GKT30396.1"/>
    </source>
</evidence>
<feature type="region of interest" description="Disordered" evidence="1">
    <location>
        <begin position="72"/>
        <end position="93"/>
    </location>
</feature>
<dbReference type="InterPro" id="IPR018511">
    <property type="entry name" value="Hemolysin-typ_Ca-bd_CS"/>
</dbReference>
<gene>
    <name evidence="2" type="ORF">ADUPG1_005487</name>
</gene>
<dbReference type="InterPro" id="IPR001343">
    <property type="entry name" value="Hemolysn_Ca-bd"/>
</dbReference>
<dbReference type="Pfam" id="PF00353">
    <property type="entry name" value="HemolysinCabind"/>
    <property type="match status" value="1"/>
</dbReference>
<sequence>IIGSTGIDTVSYLYVSGHGINANLEAGVVSGGTYDDSLSGIENLVGSGYDDVIVGDSAANTLSGLAGDDSISGGAGDDLIEGGTGADTLEGGAGQDTFRFTEAEGLTDEQLQNFS</sequence>
<dbReference type="Gene3D" id="2.150.10.10">
    <property type="entry name" value="Serralysin-like metalloprotease, C-terminal"/>
    <property type="match status" value="1"/>
</dbReference>
<reference evidence="2" key="1">
    <citation type="submission" date="2022-03" db="EMBL/GenBank/DDBJ databases">
        <title>Draft genome sequence of Aduncisulcus paluster, a free-living microaerophilic Fornicata.</title>
        <authorList>
            <person name="Yuyama I."/>
            <person name="Kume K."/>
            <person name="Tamura T."/>
            <person name="Inagaki Y."/>
            <person name="Hashimoto T."/>
        </authorList>
    </citation>
    <scope>NUCLEOTIDE SEQUENCE</scope>
    <source>
        <strain evidence="2">NY0171</strain>
    </source>
</reference>
<feature type="non-terminal residue" evidence="2">
    <location>
        <position position="1"/>
    </location>
</feature>
<dbReference type="Proteomes" id="UP001057375">
    <property type="component" value="Unassembled WGS sequence"/>
</dbReference>
<feature type="non-terminal residue" evidence="2">
    <location>
        <position position="115"/>
    </location>
</feature>
<evidence type="ECO:0000313" key="3">
    <source>
        <dbReference type="Proteomes" id="UP001057375"/>
    </source>
</evidence>
<name>A0ABQ5KER0_9EUKA</name>
<protein>
    <submittedName>
        <fullName evidence="2">FecR domain-containing protein</fullName>
    </submittedName>
</protein>
<dbReference type="PRINTS" id="PR00313">
    <property type="entry name" value="CABNDNGRPT"/>
</dbReference>
<proteinExistence type="predicted"/>
<comment type="caution">
    <text evidence="2">The sequence shown here is derived from an EMBL/GenBank/DDBJ whole genome shotgun (WGS) entry which is preliminary data.</text>
</comment>
<accession>A0ABQ5KER0</accession>